<dbReference type="SUPFAM" id="SSF55469">
    <property type="entry name" value="FMN-dependent nitroreductase-like"/>
    <property type="match status" value="1"/>
</dbReference>
<sequence length="138" mass="16031">MGRQPGIIRRIAGSLTVDHLNILSAFIAIVFVYFQVRTFFKNRKVPEKEVPKTVESADVKKKATTDKLVGEDHDVVDDHDDVHVAREIIYKHHALPEHEMLRKSQLFYEHMKQRRSVRCFSDREVPLKVIQNLIKTAA</sequence>
<keyword evidence="1" id="KW-0812">Transmembrane</keyword>
<accession>A0A4U8V123</accession>
<keyword evidence="1" id="KW-0472">Membrane</keyword>
<keyword evidence="1" id="KW-1133">Transmembrane helix</keyword>
<organism evidence="2 3">
    <name type="scientific">Steinernema carpocapsae</name>
    <name type="common">Entomopathogenic nematode</name>
    <dbReference type="NCBI Taxonomy" id="34508"/>
    <lineage>
        <taxon>Eukaryota</taxon>
        <taxon>Metazoa</taxon>
        <taxon>Ecdysozoa</taxon>
        <taxon>Nematoda</taxon>
        <taxon>Chromadorea</taxon>
        <taxon>Rhabditida</taxon>
        <taxon>Tylenchina</taxon>
        <taxon>Panagrolaimomorpha</taxon>
        <taxon>Strongyloidoidea</taxon>
        <taxon>Steinernematidae</taxon>
        <taxon>Steinernema</taxon>
    </lineage>
</organism>
<evidence type="ECO:0000313" key="3">
    <source>
        <dbReference type="Proteomes" id="UP000298663"/>
    </source>
</evidence>
<proteinExistence type="predicted"/>
<protein>
    <submittedName>
        <fullName evidence="2">Uncharacterized protein</fullName>
    </submittedName>
</protein>
<evidence type="ECO:0000313" key="2">
    <source>
        <dbReference type="EMBL" id="TMS38187.1"/>
    </source>
</evidence>
<dbReference type="STRING" id="34508.A0A4U8V123"/>
<dbReference type="EMBL" id="AZBU02000001">
    <property type="protein sequence ID" value="TMS38187.1"/>
    <property type="molecule type" value="Genomic_DNA"/>
</dbReference>
<keyword evidence="3" id="KW-1185">Reference proteome</keyword>
<name>A0A4U8V123_STECR</name>
<dbReference type="Gene3D" id="3.40.109.10">
    <property type="entry name" value="NADH Oxidase"/>
    <property type="match status" value="1"/>
</dbReference>
<gene>
    <name evidence="2" type="ORF">L596_004963</name>
</gene>
<dbReference type="GO" id="GO:0016491">
    <property type="term" value="F:oxidoreductase activity"/>
    <property type="evidence" value="ECO:0007669"/>
    <property type="project" value="InterPro"/>
</dbReference>
<dbReference type="OrthoDB" id="41362at2759"/>
<feature type="transmembrane region" description="Helical" evidence="1">
    <location>
        <begin position="20"/>
        <end position="40"/>
    </location>
</feature>
<comment type="caution">
    <text evidence="2">The sequence shown here is derived from an EMBL/GenBank/DDBJ whole genome shotgun (WGS) entry which is preliminary data.</text>
</comment>
<dbReference type="Proteomes" id="UP000298663">
    <property type="component" value="Chromosome X"/>
</dbReference>
<dbReference type="EMBL" id="CM016762">
    <property type="protein sequence ID" value="TMS38187.1"/>
    <property type="molecule type" value="Genomic_DNA"/>
</dbReference>
<dbReference type="AlphaFoldDB" id="A0A4U8V123"/>
<reference evidence="2 3" key="2">
    <citation type="journal article" date="2019" name="G3 (Bethesda)">
        <title>Hybrid Assembly of the Genome of the Entomopathogenic Nematode Steinernema carpocapsae Identifies the X-Chromosome.</title>
        <authorList>
            <person name="Serra L."/>
            <person name="Macchietto M."/>
            <person name="Macias-Munoz A."/>
            <person name="McGill C.J."/>
            <person name="Rodriguez I.M."/>
            <person name="Rodriguez B."/>
            <person name="Murad R."/>
            <person name="Mortazavi A."/>
        </authorList>
    </citation>
    <scope>NUCLEOTIDE SEQUENCE [LARGE SCALE GENOMIC DNA]</scope>
    <source>
        <strain evidence="2 3">ALL</strain>
    </source>
</reference>
<evidence type="ECO:0000256" key="1">
    <source>
        <dbReference type="SAM" id="Phobius"/>
    </source>
</evidence>
<reference evidence="2 3" key="1">
    <citation type="journal article" date="2015" name="Genome Biol.">
        <title>Comparative genomics of Steinernema reveals deeply conserved gene regulatory networks.</title>
        <authorList>
            <person name="Dillman A.R."/>
            <person name="Macchietto M."/>
            <person name="Porter C.F."/>
            <person name="Rogers A."/>
            <person name="Williams B."/>
            <person name="Antoshechkin I."/>
            <person name="Lee M.M."/>
            <person name="Goodwin Z."/>
            <person name="Lu X."/>
            <person name="Lewis E.E."/>
            <person name="Goodrich-Blair H."/>
            <person name="Stock S.P."/>
            <person name="Adams B.J."/>
            <person name="Sternberg P.W."/>
            <person name="Mortazavi A."/>
        </authorList>
    </citation>
    <scope>NUCLEOTIDE SEQUENCE [LARGE SCALE GENOMIC DNA]</scope>
    <source>
        <strain evidence="2 3">ALL</strain>
    </source>
</reference>
<dbReference type="InterPro" id="IPR000415">
    <property type="entry name" value="Nitroreductase-like"/>
</dbReference>